<comment type="subcellular location">
    <subcellularLocation>
        <location evidence="1">Membrane</location>
    </subcellularLocation>
</comment>
<keyword evidence="5 8" id="KW-1133">Transmembrane helix</keyword>
<keyword evidence="4 8" id="KW-0812">Transmembrane</keyword>
<dbReference type="Proteomes" id="UP001296104">
    <property type="component" value="Unassembled WGS sequence"/>
</dbReference>
<dbReference type="InterPro" id="IPR052427">
    <property type="entry name" value="Glycosyltrans_GT2/GT47"/>
</dbReference>
<feature type="transmembrane region" description="Helical" evidence="8">
    <location>
        <begin position="12"/>
        <end position="32"/>
    </location>
</feature>
<gene>
    <name evidence="9" type="ORF">LECACI_7A006431</name>
</gene>
<evidence type="ECO:0000256" key="1">
    <source>
        <dbReference type="ARBA" id="ARBA00004370"/>
    </source>
</evidence>
<evidence type="ECO:0000313" key="10">
    <source>
        <dbReference type="Proteomes" id="UP001296104"/>
    </source>
</evidence>
<dbReference type="PANTHER" id="PTHR47844:SF1">
    <property type="entry name" value="EXOSTOSIN-LIKE 2"/>
    <property type="match status" value="1"/>
</dbReference>
<evidence type="ECO:0000256" key="5">
    <source>
        <dbReference type="ARBA" id="ARBA00022989"/>
    </source>
</evidence>
<protein>
    <submittedName>
        <fullName evidence="9">Uncharacterized protein</fullName>
    </submittedName>
</protein>
<name>A0AAI8Z2I6_9PEZI</name>
<evidence type="ECO:0000256" key="6">
    <source>
        <dbReference type="ARBA" id="ARBA00023136"/>
    </source>
</evidence>
<feature type="transmembrane region" description="Helical" evidence="8">
    <location>
        <begin position="38"/>
        <end position="58"/>
    </location>
</feature>
<evidence type="ECO:0000256" key="4">
    <source>
        <dbReference type="ARBA" id="ARBA00022692"/>
    </source>
</evidence>
<keyword evidence="3" id="KW-0808">Transferase</keyword>
<feature type="transmembrane region" description="Helical" evidence="8">
    <location>
        <begin position="169"/>
        <end position="186"/>
    </location>
</feature>
<evidence type="ECO:0000256" key="3">
    <source>
        <dbReference type="ARBA" id="ARBA00022679"/>
    </source>
</evidence>
<proteinExistence type="predicted"/>
<dbReference type="GO" id="GO:0016020">
    <property type="term" value="C:membrane"/>
    <property type="evidence" value="ECO:0007669"/>
    <property type="project" value="UniProtKB-SubCell"/>
</dbReference>
<keyword evidence="2" id="KW-0328">Glycosyltransferase</keyword>
<dbReference type="EMBL" id="CAVMBE010000046">
    <property type="protein sequence ID" value="CAK4031273.1"/>
    <property type="molecule type" value="Genomic_DNA"/>
</dbReference>
<keyword evidence="6 8" id="KW-0472">Membrane</keyword>
<reference evidence="9" key="1">
    <citation type="submission" date="2023-11" db="EMBL/GenBank/DDBJ databases">
        <authorList>
            <person name="Alioto T."/>
            <person name="Alioto T."/>
            <person name="Gomez Garrido J."/>
        </authorList>
    </citation>
    <scope>NUCLEOTIDE SEQUENCE</scope>
</reference>
<dbReference type="GO" id="GO:0016757">
    <property type="term" value="F:glycosyltransferase activity"/>
    <property type="evidence" value="ECO:0007669"/>
    <property type="project" value="UniProtKB-KW"/>
</dbReference>
<keyword evidence="7" id="KW-0325">Glycoprotein</keyword>
<evidence type="ECO:0000256" key="2">
    <source>
        <dbReference type="ARBA" id="ARBA00022676"/>
    </source>
</evidence>
<evidence type="ECO:0000256" key="8">
    <source>
        <dbReference type="SAM" id="Phobius"/>
    </source>
</evidence>
<sequence length="276" mass="31380">MVTPLHFLSAPVAESPLAMTLMSVLFLSAPAAESPSTVTLMSALFLALFFLVFVFRYLRTVVSIHSWNTYKPKPIPEPNPNPNPSAMTSMSAIFLALVDTGVKGRRKTRGIFRGGRRCCWRRNLRRLRHALFFLVFVFRYLRRVVSIYSWNTYKPKSILKSPTYTSADVSVVILALFFLVFIFRYLRTVVSIHLWTTYKPKPIPKNPTYTSADVSVIIPTAFKQPVAWVLKMRQFDRGHWEHFARNFAVGAARAGELLEPPLGMRSKHAVSGIALQ</sequence>
<evidence type="ECO:0000256" key="7">
    <source>
        <dbReference type="ARBA" id="ARBA00023180"/>
    </source>
</evidence>
<dbReference type="AlphaFoldDB" id="A0AAI8Z2I6"/>
<organism evidence="9 10">
    <name type="scientific">Lecanosticta acicola</name>
    <dbReference type="NCBI Taxonomy" id="111012"/>
    <lineage>
        <taxon>Eukaryota</taxon>
        <taxon>Fungi</taxon>
        <taxon>Dikarya</taxon>
        <taxon>Ascomycota</taxon>
        <taxon>Pezizomycotina</taxon>
        <taxon>Dothideomycetes</taxon>
        <taxon>Dothideomycetidae</taxon>
        <taxon>Mycosphaerellales</taxon>
        <taxon>Mycosphaerellaceae</taxon>
        <taxon>Lecanosticta</taxon>
    </lineage>
</organism>
<keyword evidence="10" id="KW-1185">Reference proteome</keyword>
<feature type="transmembrane region" description="Helical" evidence="8">
    <location>
        <begin position="130"/>
        <end position="149"/>
    </location>
</feature>
<comment type="caution">
    <text evidence="9">The sequence shown here is derived from an EMBL/GenBank/DDBJ whole genome shotgun (WGS) entry which is preliminary data.</text>
</comment>
<accession>A0AAI8Z2I6</accession>
<dbReference type="PANTHER" id="PTHR47844">
    <property type="entry name" value="SYNTHASE CPS1, PUTATIVE (AFU_ORTHOLOGUE AFUA_7G02500)-RELATED"/>
    <property type="match status" value="1"/>
</dbReference>
<evidence type="ECO:0000313" key="9">
    <source>
        <dbReference type="EMBL" id="CAK4031273.1"/>
    </source>
</evidence>